<accession>A0A1Y2ILF2</accession>
<protein>
    <submittedName>
        <fullName evidence="1">Uncharacterized protein</fullName>
    </submittedName>
</protein>
<sequence>MDSGALILGSTRGSDHRMVCGVHGPTRDSARRRGKGTDLISFLRRLGIAILLSISSISYMEARYALIQGGASLCSIARPSDMKEQGRPGGFCETTESRADLKMNEASRRHTAHRRYRMFRMGVDGVERARRSVEPSGRGYSTPAEMPRALDQVSTTPDASEIDCQLSCSCNTDEHTPTLSFAELLVVLDLWQVRGRRLPRCSSQRTRSFRPGPRRLFDRSSFPLHLSVQHAASQTTRWKHGDLSPRLTSTT</sequence>
<name>A0A1Y2ILF2_TRAC3</name>
<dbReference type="EMBL" id="KZ084108">
    <property type="protein sequence ID" value="OSD01967.1"/>
    <property type="molecule type" value="Genomic_DNA"/>
</dbReference>
<dbReference type="Proteomes" id="UP000193067">
    <property type="component" value="Unassembled WGS sequence"/>
</dbReference>
<keyword evidence="2" id="KW-1185">Reference proteome</keyword>
<organism evidence="1 2">
    <name type="scientific">Trametes coccinea (strain BRFM310)</name>
    <name type="common">Pycnoporus coccineus</name>
    <dbReference type="NCBI Taxonomy" id="1353009"/>
    <lineage>
        <taxon>Eukaryota</taxon>
        <taxon>Fungi</taxon>
        <taxon>Dikarya</taxon>
        <taxon>Basidiomycota</taxon>
        <taxon>Agaricomycotina</taxon>
        <taxon>Agaricomycetes</taxon>
        <taxon>Polyporales</taxon>
        <taxon>Polyporaceae</taxon>
        <taxon>Trametes</taxon>
    </lineage>
</organism>
<evidence type="ECO:0000313" key="2">
    <source>
        <dbReference type="Proteomes" id="UP000193067"/>
    </source>
</evidence>
<gene>
    <name evidence="1" type="ORF">PYCCODRAFT_460154</name>
</gene>
<proteinExistence type="predicted"/>
<evidence type="ECO:0000313" key="1">
    <source>
        <dbReference type="EMBL" id="OSD01967.1"/>
    </source>
</evidence>
<dbReference type="AlphaFoldDB" id="A0A1Y2ILF2"/>
<reference evidence="1 2" key="1">
    <citation type="journal article" date="2015" name="Biotechnol. Biofuels">
        <title>Enhanced degradation of softwood versus hardwood by the white-rot fungus Pycnoporus coccineus.</title>
        <authorList>
            <person name="Couturier M."/>
            <person name="Navarro D."/>
            <person name="Chevret D."/>
            <person name="Henrissat B."/>
            <person name="Piumi F."/>
            <person name="Ruiz-Duenas F.J."/>
            <person name="Martinez A.T."/>
            <person name="Grigoriev I.V."/>
            <person name="Riley R."/>
            <person name="Lipzen A."/>
            <person name="Berrin J.G."/>
            <person name="Master E.R."/>
            <person name="Rosso M.N."/>
        </authorList>
    </citation>
    <scope>NUCLEOTIDE SEQUENCE [LARGE SCALE GENOMIC DNA]</scope>
    <source>
        <strain evidence="1 2">BRFM310</strain>
    </source>
</reference>